<dbReference type="OrthoDB" id="2432695at2759"/>
<dbReference type="InterPro" id="IPR012337">
    <property type="entry name" value="RNaseH-like_sf"/>
</dbReference>
<feature type="domain" description="HAT C-terminal dimerisation" evidence="1">
    <location>
        <begin position="200"/>
        <end position="240"/>
    </location>
</feature>
<dbReference type="AlphaFoldDB" id="A0A9N9GSY7"/>
<gene>
    <name evidence="2" type="ORF">ALEPTO_LOCUS9377</name>
</gene>
<keyword evidence="3" id="KW-1185">Reference proteome</keyword>
<reference evidence="2" key="1">
    <citation type="submission" date="2021-06" db="EMBL/GenBank/DDBJ databases">
        <authorList>
            <person name="Kallberg Y."/>
            <person name="Tangrot J."/>
            <person name="Rosling A."/>
        </authorList>
    </citation>
    <scope>NUCLEOTIDE SEQUENCE</scope>
    <source>
        <strain evidence="2">FL130A</strain>
    </source>
</reference>
<dbReference type="GO" id="GO:0046983">
    <property type="term" value="F:protein dimerization activity"/>
    <property type="evidence" value="ECO:0007669"/>
    <property type="project" value="InterPro"/>
</dbReference>
<accession>A0A9N9GSY7</accession>
<sequence length="243" mass="27330">VASSEASTIVVPQSKSKSFHKLFKVIRKLEGDVTVLSVRMVKRDLLVQYLVLKVLLKDFGITSKILGIILDNASNNNTFIEAFELYFTDISSSFTKRQAPNQENEDLNILDQANTSNTSHISTIKKLHKLITKLQHLPQSFNLIMNDLKEMLEKGLSSVINEAIEAALEKLKVYYAKSDSPIYAVTTLLDPRFKKAHYEHDYLAIPTTSAPSERLFSKDSNMDTKKHGSLNPETIQKAIALCD</sequence>
<evidence type="ECO:0000313" key="2">
    <source>
        <dbReference type="EMBL" id="CAG8631633.1"/>
    </source>
</evidence>
<protein>
    <submittedName>
        <fullName evidence="2">39_t:CDS:1</fullName>
    </submittedName>
</protein>
<feature type="non-terminal residue" evidence="2">
    <location>
        <position position="243"/>
    </location>
</feature>
<organism evidence="2 3">
    <name type="scientific">Ambispora leptoticha</name>
    <dbReference type="NCBI Taxonomy" id="144679"/>
    <lineage>
        <taxon>Eukaryota</taxon>
        <taxon>Fungi</taxon>
        <taxon>Fungi incertae sedis</taxon>
        <taxon>Mucoromycota</taxon>
        <taxon>Glomeromycotina</taxon>
        <taxon>Glomeromycetes</taxon>
        <taxon>Archaeosporales</taxon>
        <taxon>Ambisporaceae</taxon>
        <taxon>Ambispora</taxon>
    </lineage>
</organism>
<proteinExistence type="predicted"/>
<evidence type="ECO:0000313" key="3">
    <source>
        <dbReference type="Proteomes" id="UP000789508"/>
    </source>
</evidence>
<comment type="caution">
    <text evidence="2">The sequence shown here is derived from an EMBL/GenBank/DDBJ whole genome shotgun (WGS) entry which is preliminary data.</text>
</comment>
<evidence type="ECO:0000259" key="1">
    <source>
        <dbReference type="Pfam" id="PF05699"/>
    </source>
</evidence>
<dbReference type="Pfam" id="PF05699">
    <property type="entry name" value="Dimer_Tnp_hAT"/>
    <property type="match status" value="1"/>
</dbReference>
<name>A0A9N9GSY7_9GLOM</name>
<dbReference type="EMBL" id="CAJVPS010007085">
    <property type="protein sequence ID" value="CAG8631633.1"/>
    <property type="molecule type" value="Genomic_DNA"/>
</dbReference>
<dbReference type="SUPFAM" id="SSF53098">
    <property type="entry name" value="Ribonuclease H-like"/>
    <property type="match status" value="1"/>
</dbReference>
<dbReference type="Proteomes" id="UP000789508">
    <property type="component" value="Unassembled WGS sequence"/>
</dbReference>
<dbReference type="InterPro" id="IPR008906">
    <property type="entry name" value="HATC_C_dom"/>
</dbReference>